<feature type="transmembrane region" description="Helical" evidence="5">
    <location>
        <begin position="592"/>
        <end position="609"/>
    </location>
</feature>
<protein>
    <submittedName>
        <fullName evidence="7">Anoctamin-like protein</fullName>
    </submittedName>
</protein>
<evidence type="ECO:0000256" key="4">
    <source>
        <dbReference type="ARBA" id="ARBA00023136"/>
    </source>
</evidence>
<dbReference type="InterPro" id="IPR049452">
    <property type="entry name" value="Anoctamin_TM"/>
</dbReference>
<feature type="transmembrane region" description="Helical" evidence="5">
    <location>
        <begin position="230"/>
        <end position="250"/>
    </location>
</feature>
<dbReference type="PANTHER" id="PTHR12308:SF73">
    <property type="entry name" value="ANOCTAMIN"/>
    <property type="match status" value="1"/>
</dbReference>
<feature type="transmembrane region" description="Helical" evidence="5">
    <location>
        <begin position="347"/>
        <end position="365"/>
    </location>
</feature>
<feature type="transmembrane region" description="Helical" evidence="5">
    <location>
        <begin position="391"/>
        <end position="412"/>
    </location>
</feature>
<feature type="transmembrane region" description="Helical" evidence="5">
    <location>
        <begin position="504"/>
        <end position="529"/>
    </location>
</feature>
<keyword evidence="3 5" id="KW-1133">Transmembrane helix</keyword>
<dbReference type="PANTHER" id="PTHR12308">
    <property type="entry name" value="ANOCTAMIN"/>
    <property type="match status" value="1"/>
</dbReference>
<keyword evidence="8" id="KW-1185">Reference proteome</keyword>
<organism evidence="7 8">
    <name type="scientific">Thalictrum thalictroides</name>
    <name type="common">Rue-anemone</name>
    <name type="synonym">Anemone thalictroides</name>
    <dbReference type="NCBI Taxonomy" id="46969"/>
    <lineage>
        <taxon>Eukaryota</taxon>
        <taxon>Viridiplantae</taxon>
        <taxon>Streptophyta</taxon>
        <taxon>Embryophyta</taxon>
        <taxon>Tracheophyta</taxon>
        <taxon>Spermatophyta</taxon>
        <taxon>Magnoliopsida</taxon>
        <taxon>Ranunculales</taxon>
        <taxon>Ranunculaceae</taxon>
        <taxon>Thalictroideae</taxon>
        <taxon>Thalictrum</taxon>
    </lineage>
</organism>
<evidence type="ECO:0000256" key="5">
    <source>
        <dbReference type="SAM" id="Phobius"/>
    </source>
</evidence>
<reference evidence="7 8" key="1">
    <citation type="submission" date="2020-06" db="EMBL/GenBank/DDBJ databases">
        <title>Transcriptomic and genomic resources for Thalictrum thalictroides and T. hernandezii: Facilitating candidate gene discovery in an emerging model plant lineage.</title>
        <authorList>
            <person name="Arias T."/>
            <person name="Riano-Pachon D.M."/>
            <person name="Di Stilio V.S."/>
        </authorList>
    </citation>
    <scope>NUCLEOTIDE SEQUENCE [LARGE SCALE GENOMIC DNA]</scope>
    <source>
        <strain evidence="8">cv. WT478/WT964</strain>
        <tissue evidence="7">Leaves</tissue>
    </source>
</reference>
<dbReference type="Pfam" id="PF04547">
    <property type="entry name" value="Anoctamin"/>
    <property type="match status" value="1"/>
</dbReference>
<evidence type="ECO:0000256" key="1">
    <source>
        <dbReference type="ARBA" id="ARBA00004141"/>
    </source>
</evidence>
<evidence type="ECO:0000313" key="7">
    <source>
        <dbReference type="EMBL" id="KAF5186893.1"/>
    </source>
</evidence>
<proteinExistence type="predicted"/>
<dbReference type="AlphaFoldDB" id="A0A7J6VPS7"/>
<sequence length="650" mass="74996">MNANEDKQTGFEIAVVVSKQKEGRESDDCVEILVLELKKIGLIVDRVLGLYEEFIKIAAPLEVLGRAAAELEIKKPTHIGMDLQFEWDEDEAFVRQPDGSVFSWCERFRCFTHLIYRIVNKSESVIVLTYNNTEIKLKPGESLLEKLESEGIVKQVFPLHEEAKRKELLRTWALNWKDLTRQPIDEIYTYFGTKIATYFAFLGMYTRWMFFPAAFGLTLQLVDFGSWQLFMLPIFFVFVILWGVMFIQFWKRKNFALLARWQISYTTGLDTGFKYTDRERSSLQSQAEHTKKMGADETQEKTAFQRDEWLGHLLRFRNDAVVILSIICLQLPFELAFAHLYEVVASDIIKFGLTAIYLFIIQYLTKLGGKASVKLIKYEKNKSSESRADSLIYKVFGLYFMQSYIGVFYHALLHRNFTTLKEVLTQRLIVSQVFGNLLENSIPYLKYSYKKNRAVHKKKHENGLSKGKVQVTSRVEKEYLKPSYSASIGDELDDGLFDDFLEMALQFGMIMMFACAFPLAFCFAALNNITEIRTDALKLLAMLKRPMPRASATIGAWLNIFQFLIVMSICTNCVLLVCLYDQEGTWKVEPGLAAILIMEHLLLLIKFGFSKFVPEEPAWVKAKRVKNAAQAQDMCSKQLLRSISGEKKRE</sequence>
<dbReference type="InterPro" id="IPR007632">
    <property type="entry name" value="Anoctamin"/>
</dbReference>
<feature type="transmembrane region" description="Helical" evidence="5">
    <location>
        <begin position="550"/>
        <end position="580"/>
    </location>
</feature>
<dbReference type="GO" id="GO:0005254">
    <property type="term" value="F:chloride channel activity"/>
    <property type="evidence" value="ECO:0007669"/>
    <property type="project" value="TreeGrafter"/>
</dbReference>
<evidence type="ECO:0000259" key="6">
    <source>
        <dbReference type="Pfam" id="PF04547"/>
    </source>
</evidence>
<name>A0A7J6VPS7_THATH</name>
<evidence type="ECO:0000256" key="2">
    <source>
        <dbReference type="ARBA" id="ARBA00022692"/>
    </source>
</evidence>
<dbReference type="Proteomes" id="UP000554482">
    <property type="component" value="Unassembled WGS sequence"/>
</dbReference>
<keyword evidence="2 5" id="KW-0812">Transmembrane</keyword>
<evidence type="ECO:0000256" key="3">
    <source>
        <dbReference type="ARBA" id="ARBA00022989"/>
    </source>
</evidence>
<comment type="subcellular location">
    <subcellularLocation>
        <location evidence="1">Membrane</location>
        <topology evidence="1">Multi-pass membrane protein</topology>
    </subcellularLocation>
</comment>
<dbReference type="GO" id="GO:0016020">
    <property type="term" value="C:membrane"/>
    <property type="evidence" value="ECO:0007669"/>
    <property type="project" value="UniProtKB-SubCell"/>
</dbReference>
<evidence type="ECO:0000313" key="8">
    <source>
        <dbReference type="Proteomes" id="UP000554482"/>
    </source>
</evidence>
<feature type="domain" description="Anoctamin transmembrane" evidence="6">
    <location>
        <begin position="187"/>
        <end position="625"/>
    </location>
</feature>
<dbReference type="OrthoDB" id="296386at2759"/>
<keyword evidence="4 5" id="KW-0472">Membrane</keyword>
<comment type="caution">
    <text evidence="7">The sequence shown here is derived from an EMBL/GenBank/DDBJ whole genome shotgun (WGS) entry which is preliminary data.</text>
</comment>
<gene>
    <name evidence="7" type="ORF">FRX31_023519</name>
</gene>
<dbReference type="EMBL" id="JABWDY010028725">
    <property type="protein sequence ID" value="KAF5186893.1"/>
    <property type="molecule type" value="Genomic_DNA"/>
</dbReference>
<feature type="transmembrane region" description="Helical" evidence="5">
    <location>
        <begin position="187"/>
        <end position="210"/>
    </location>
</feature>
<accession>A0A7J6VPS7</accession>
<feature type="transmembrane region" description="Helical" evidence="5">
    <location>
        <begin position="320"/>
        <end position="341"/>
    </location>
</feature>